<organism evidence="1 2">
    <name type="scientific">Leptosia nina</name>
    <dbReference type="NCBI Taxonomy" id="320188"/>
    <lineage>
        <taxon>Eukaryota</taxon>
        <taxon>Metazoa</taxon>
        <taxon>Ecdysozoa</taxon>
        <taxon>Arthropoda</taxon>
        <taxon>Hexapoda</taxon>
        <taxon>Insecta</taxon>
        <taxon>Pterygota</taxon>
        <taxon>Neoptera</taxon>
        <taxon>Endopterygota</taxon>
        <taxon>Lepidoptera</taxon>
        <taxon>Glossata</taxon>
        <taxon>Ditrysia</taxon>
        <taxon>Papilionoidea</taxon>
        <taxon>Pieridae</taxon>
        <taxon>Pierinae</taxon>
        <taxon>Leptosia</taxon>
    </lineage>
</organism>
<evidence type="ECO:0000313" key="2">
    <source>
        <dbReference type="Proteomes" id="UP001497472"/>
    </source>
</evidence>
<dbReference type="AlphaFoldDB" id="A0AAV1J3K4"/>
<dbReference type="Proteomes" id="UP001497472">
    <property type="component" value="Unassembled WGS sequence"/>
</dbReference>
<dbReference type="EMBL" id="CAVLEF010000004">
    <property type="protein sequence ID" value="CAK1543632.1"/>
    <property type="molecule type" value="Genomic_DNA"/>
</dbReference>
<proteinExistence type="predicted"/>
<accession>A0AAV1J3K4</accession>
<comment type="caution">
    <text evidence="1">The sequence shown here is derived from an EMBL/GenBank/DDBJ whole genome shotgun (WGS) entry which is preliminary data.</text>
</comment>
<reference evidence="1 2" key="1">
    <citation type="submission" date="2023-11" db="EMBL/GenBank/DDBJ databases">
        <authorList>
            <person name="Okamura Y."/>
        </authorList>
    </citation>
    <scope>NUCLEOTIDE SEQUENCE [LARGE SCALE GENOMIC DNA]</scope>
</reference>
<evidence type="ECO:0000313" key="1">
    <source>
        <dbReference type="EMBL" id="CAK1543632.1"/>
    </source>
</evidence>
<keyword evidence="2" id="KW-1185">Reference proteome</keyword>
<name>A0AAV1J3K4_9NEOP</name>
<sequence length="157" mass="18319">MAENTASNRVLQEFEDKFDISADENGVNDKKETISEQDVVWNGNENEVKYDYLVFVTKRRDIRDTRERELSLLKEIRKLLKGVKSKSSKLKTYKKFMKPLMRISVRAFEKSGEANDPLAPSQKKLQDPVIPEDKEWMPHYPPWNYWTVGSSGGYTII</sequence>
<protein>
    <submittedName>
        <fullName evidence="1">Uncharacterized protein</fullName>
    </submittedName>
</protein>
<gene>
    <name evidence="1" type="ORF">LNINA_LOCUS3437</name>
</gene>